<evidence type="ECO:0000313" key="3">
    <source>
        <dbReference type="Proteomes" id="UP001293254"/>
    </source>
</evidence>
<gene>
    <name evidence="2" type="ORF">Salat_1400700</name>
</gene>
<accession>A0AAE1YA43</accession>
<evidence type="ECO:0000256" key="1">
    <source>
        <dbReference type="SAM" id="MobiDB-lite"/>
    </source>
</evidence>
<dbReference type="Proteomes" id="UP001293254">
    <property type="component" value="Unassembled WGS sequence"/>
</dbReference>
<protein>
    <submittedName>
        <fullName evidence="2">BTB/POZ domain-containing protein</fullName>
    </submittedName>
</protein>
<proteinExistence type="predicted"/>
<feature type="region of interest" description="Disordered" evidence="1">
    <location>
        <begin position="40"/>
        <end position="111"/>
    </location>
</feature>
<organism evidence="2 3">
    <name type="scientific">Sesamum alatum</name>
    <dbReference type="NCBI Taxonomy" id="300844"/>
    <lineage>
        <taxon>Eukaryota</taxon>
        <taxon>Viridiplantae</taxon>
        <taxon>Streptophyta</taxon>
        <taxon>Embryophyta</taxon>
        <taxon>Tracheophyta</taxon>
        <taxon>Spermatophyta</taxon>
        <taxon>Magnoliopsida</taxon>
        <taxon>eudicotyledons</taxon>
        <taxon>Gunneridae</taxon>
        <taxon>Pentapetalae</taxon>
        <taxon>asterids</taxon>
        <taxon>lamiids</taxon>
        <taxon>Lamiales</taxon>
        <taxon>Pedaliaceae</taxon>
        <taxon>Sesamum</taxon>
    </lineage>
</organism>
<name>A0AAE1YA43_9LAMI</name>
<evidence type="ECO:0000313" key="2">
    <source>
        <dbReference type="EMBL" id="KAK4426322.1"/>
    </source>
</evidence>
<keyword evidence="3" id="KW-1185">Reference proteome</keyword>
<dbReference type="EMBL" id="JACGWO010000005">
    <property type="protein sequence ID" value="KAK4426322.1"/>
    <property type="molecule type" value="Genomic_DNA"/>
</dbReference>
<feature type="compositionally biased region" description="Polar residues" evidence="1">
    <location>
        <begin position="40"/>
        <end position="68"/>
    </location>
</feature>
<sequence>MSEIRLPRLEQGQTKIKNVPIAVTPEGFWCCPSPVVFQKTSKTQNPQNKPKSSAPPQNSAVQKKPNSVNEKKSGSTSSGTTNLVTDEQKCHSSDPPVLNPPSVNEKAPRPKLENVPRKVTIEFGEPGTSDLRVILLGKQGLAVKLSVHRSILVENSSFFCQQDIGTAAGFPLS</sequence>
<reference evidence="2" key="1">
    <citation type="submission" date="2020-06" db="EMBL/GenBank/DDBJ databases">
        <authorList>
            <person name="Li T."/>
            <person name="Hu X."/>
            <person name="Zhang T."/>
            <person name="Song X."/>
            <person name="Zhang H."/>
            <person name="Dai N."/>
            <person name="Sheng W."/>
            <person name="Hou X."/>
            <person name="Wei L."/>
        </authorList>
    </citation>
    <scope>NUCLEOTIDE SEQUENCE</scope>
    <source>
        <strain evidence="2">3651</strain>
        <tissue evidence="2">Leaf</tissue>
    </source>
</reference>
<reference evidence="2" key="2">
    <citation type="journal article" date="2024" name="Plant">
        <title>Genomic evolution and insights into agronomic trait innovations of Sesamum species.</title>
        <authorList>
            <person name="Miao H."/>
            <person name="Wang L."/>
            <person name="Qu L."/>
            <person name="Liu H."/>
            <person name="Sun Y."/>
            <person name="Le M."/>
            <person name="Wang Q."/>
            <person name="Wei S."/>
            <person name="Zheng Y."/>
            <person name="Lin W."/>
            <person name="Duan Y."/>
            <person name="Cao H."/>
            <person name="Xiong S."/>
            <person name="Wang X."/>
            <person name="Wei L."/>
            <person name="Li C."/>
            <person name="Ma Q."/>
            <person name="Ju M."/>
            <person name="Zhao R."/>
            <person name="Li G."/>
            <person name="Mu C."/>
            <person name="Tian Q."/>
            <person name="Mei H."/>
            <person name="Zhang T."/>
            <person name="Gao T."/>
            <person name="Zhang H."/>
        </authorList>
    </citation>
    <scope>NUCLEOTIDE SEQUENCE</scope>
    <source>
        <strain evidence="2">3651</strain>
    </source>
</reference>
<comment type="caution">
    <text evidence="2">The sequence shown here is derived from an EMBL/GenBank/DDBJ whole genome shotgun (WGS) entry which is preliminary data.</text>
</comment>
<dbReference type="AlphaFoldDB" id="A0AAE1YA43"/>